<proteinExistence type="inferred from homology"/>
<keyword evidence="6 9" id="KW-1133">Transmembrane helix</keyword>
<evidence type="ECO:0000256" key="7">
    <source>
        <dbReference type="ARBA" id="ARBA00023128"/>
    </source>
</evidence>
<dbReference type="GO" id="GO:0015075">
    <property type="term" value="F:monoatomic ion transmembrane transporter activity"/>
    <property type="evidence" value="ECO:0007669"/>
    <property type="project" value="InterPro"/>
</dbReference>
<dbReference type="OrthoDB" id="6608471at2759"/>
<keyword evidence="4 9" id="KW-0812">Transmembrane</keyword>
<reference evidence="11" key="2">
    <citation type="journal article" date="2016" name="Sci. Rep.">
        <title>Dictyocaulus viviparus genome, variome and transcriptome elucidate lungworm biology and support future intervention.</title>
        <authorList>
            <person name="McNulty S.N."/>
            <person name="Strube C."/>
            <person name="Rosa B.A."/>
            <person name="Martin J.C."/>
            <person name="Tyagi R."/>
            <person name="Choi Y.J."/>
            <person name="Wang Q."/>
            <person name="Hallsworth Pepin K."/>
            <person name="Zhang X."/>
            <person name="Ozersky P."/>
            <person name="Wilson R.K."/>
            <person name="Sternberg P.W."/>
            <person name="Gasser R.B."/>
            <person name="Mitreva M."/>
        </authorList>
    </citation>
    <scope>NUCLEOTIDE SEQUENCE [LARGE SCALE GENOMIC DNA]</scope>
    <source>
        <strain evidence="11">HannoverDv2000</strain>
    </source>
</reference>
<evidence type="ECO:0000256" key="6">
    <source>
        <dbReference type="ARBA" id="ARBA00022989"/>
    </source>
</evidence>
<dbReference type="GO" id="GO:0140300">
    <property type="term" value="P:serine import into mitochondrion"/>
    <property type="evidence" value="ECO:0007669"/>
    <property type="project" value="TreeGrafter"/>
</dbReference>
<evidence type="ECO:0000256" key="3">
    <source>
        <dbReference type="ARBA" id="ARBA00022448"/>
    </source>
</evidence>
<evidence type="ECO:0000313" key="10">
    <source>
        <dbReference type="EMBL" id="KJH46558.1"/>
    </source>
</evidence>
<dbReference type="GO" id="GO:0005743">
    <property type="term" value="C:mitochondrial inner membrane"/>
    <property type="evidence" value="ECO:0007669"/>
    <property type="project" value="TreeGrafter"/>
</dbReference>
<keyword evidence="7" id="KW-0496">Mitochondrion</keyword>
<organism evidence="10 11">
    <name type="scientific">Dictyocaulus viviparus</name>
    <name type="common">Bovine lungworm</name>
    <dbReference type="NCBI Taxonomy" id="29172"/>
    <lineage>
        <taxon>Eukaryota</taxon>
        <taxon>Metazoa</taxon>
        <taxon>Ecdysozoa</taxon>
        <taxon>Nematoda</taxon>
        <taxon>Chromadorea</taxon>
        <taxon>Rhabditida</taxon>
        <taxon>Rhabditina</taxon>
        <taxon>Rhabditomorpha</taxon>
        <taxon>Strongyloidea</taxon>
        <taxon>Metastrongylidae</taxon>
        <taxon>Dictyocaulus</taxon>
    </lineage>
</organism>
<accession>A0A0D8XPI2</accession>
<gene>
    <name evidence="10" type="ORF">DICVIV_07376</name>
</gene>
<protein>
    <submittedName>
        <fullName evidence="10">Tricarboxylate carrier</fullName>
    </submittedName>
</protein>
<dbReference type="PANTHER" id="PTHR11153:SF14">
    <property type="entry name" value="SIDEROFLEXIN-2"/>
    <property type="match status" value="1"/>
</dbReference>
<evidence type="ECO:0000256" key="9">
    <source>
        <dbReference type="SAM" id="Phobius"/>
    </source>
</evidence>
<dbReference type="STRING" id="29172.A0A0D8XPI2"/>
<feature type="transmembrane region" description="Helical" evidence="9">
    <location>
        <begin position="96"/>
        <end position="114"/>
    </location>
</feature>
<dbReference type="InterPro" id="IPR004686">
    <property type="entry name" value="Mtc"/>
</dbReference>
<name>A0A0D8XPI2_DICVI</name>
<dbReference type="AlphaFoldDB" id="A0A0D8XPI2"/>
<dbReference type="PANTHER" id="PTHR11153">
    <property type="entry name" value="SIDEROFLEXIN"/>
    <property type="match status" value="1"/>
</dbReference>
<keyword evidence="8 9" id="KW-0472">Membrane</keyword>
<sequence>MNFNPDRSQYDHRTFYGRLRHFAGITNPFIAFTPTSELMRAKCLMDKCRIEGALPASLPELHRAQRLFHSAFHPDTGELQNFAGRMCFNVWGGTDLLTAYTTAVGGALAVALGLKQYFVKRNVNNLIQRMVPLIAVAVANAINIPLMRQK</sequence>
<dbReference type="Proteomes" id="UP000053766">
    <property type="component" value="Unassembled WGS sequence"/>
</dbReference>
<comment type="similarity">
    <text evidence="2">Belongs to the sideroflexin family.</text>
</comment>
<feature type="transmembrane region" description="Helical" evidence="9">
    <location>
        <begin position="126"/>
        <end position="146"/>
    </location>
</feature>
<comment type="subcellular location">
    <subcellularLocation>
        <location evidence="1">Mitochondrion membrane</location>
        <topology evidence="1">Multi-pass membrane protein</topology>
    </subcellularLocation>
</comment>
<dbReference type="EMBL" id="KN716346">
    <property type="protein sequence ID" value="KJH46558.1"/>
    <property type="molecule type" value="Genomic_DNA"/>
</dbReference>
<evidence type="ECO:0000313" key="11">
    <source>
        <dbReference type="Proteomes" id="UP000053766"/>
    </source>
</evidence>
<dbReference type="Pfam" id="PF03820">
    <property type="entry name" value="SFXNs"/>
    <property type="match status" value="2"/>
</dbReference>
<evidence type="ECO:0000256" key="2">
    <source>
        <dbReference type="ARBA" id="ARBA00005974"/>
    </source>
</evidence>
<evidence type="ECO:0000256" key="4">
    <source>
        <dbReference type="ARBA" id="ARBA00022692"/>
    </source>
</evidence>
<evidence type="ECO:0000256" key="5">
    <source>
        <dbReference type="ARBA" id="ARBA00022970"/>
    </source>
</evidence>
<keyword evidence="5" id="KW-0029">Amino-acid transport</keyword>
<evidence type="ECO:0000256" key="8">
    <source>
        <dbReference type="ARBA" id="ARBA00023136"/>
    </source>
</evidence>
<evidence type="ECO:0000256" key="1">
    <source>
        <dbReference type="ARBA" id="ARBA00004225"/>
    </source>
</evidence>
<keyword evidence="3" id="KW-0813">Transport</keyword>
<keyword evidence="11" id="KW-1185">Reference proteome</keyword>
<reference evidence="10 11" key="1">
    <citation type="submission" date="2013-11" db="EMBL/GenBank/DDBJ databases">
        <title>Draft genome of the bovine lungworm Dictyocaulus viviparus.</title>
        <authorList>
            <person name="Mitreva M."/>
        </authorList>
    </citation>
    <scope>NUCLEOTIDE SEQUENCE [LARGE SCALE GENOMIC DNA]</scope>
    <source>
        <strain evidence="10 11">HannoverDv2000</strain>
    </source>
</reference>